<name>A0AAV1F2K5_XYRNO</name>
<organism evidence="2 3">
    <name type="scientific">Xyrichtys novacula</name>
    <name type="common">Pearly razorfish</name>
    <name type="synonym">Hemipteronotus novacula</name>
    <dbReference type="NCBI Taxonomy" id="13765"/>
    <lineage>
        <taxon>Eukaryota</taxon>
        <taxon>Metazoa</taxon>
        <taxon>Chordata</taxon>
        <taxon>Craniata</taxon>
        <taxon>Vertebrata</taxon>
        <taxon>Euteleostomi</taxon>
        <taxon>Actinopterygii</taxon>
        <taxon>Neopterygii</taxon>
        <taxon>Teleostei</taxon>
        <taxon>Neoteleostei</taxon>
        <taxon>Acanthomorphata</taxon>
        <taxon>Eupercaria</taxon>
        <taxon>Labriformes</taxon>
        <taxon>Labridae</taxon>
        <taxon>Xyrichtys</taxon>
    </lineage>
</organism>
<feature type="compositionally biased region" description="Low complexity" evidence="1">
    <location>
        <begin position="10"/>
        <end position="24"/>
    </location>
</feature>
<feature type="region of interest" description="Disordered" evidence="1">
    <location>
        <begin position="1"/>
        <end position="24"/>
    </location>
</feature>
<evidence type="ECO:0000313" key="2">
    <source>
        <dbReference type="EMBL" id="CAJ1055190.1"/>
    </source>
</evidence>
<dbReference type="Proteomes" id="UP001178508">
    <property type="component" value="Chromosome 4"/>
</dbReference>
<evidence type="ECO:0000256" key="1">
    <source>
        <dbReference type="SAM" id="MobiDB-lite"/>
    </source>
</evidence>
<dbReference type="EMBL" id="OY660867">
    <property type="protein sequence ID" value="CAJ1055190.1"/>
    <property type="molecule type" value="Genomic_DNA"/>
</dbReference>
<proteinExistence type="predicted"/>
<sequence length="56" mass="5988">MTPRPILILSRSPSAASRASQQQRAGLRINTEDGNIPYEMPGSLLSLPGGLIELGR</sequence>
<gene>
    <name evidence="2" type="ORF">XNOV1_A033109</name>
</gene>
<keyword evidence="3" id="KW-1185">Reference proteome</keyword>
<dbReference type="AlphaFoldDB" id="A0AAV1F2K5"/>
<evidence type="ECO:0000313" key="3">
    <source>
        <dbReference type="Proteomes" id="UP001178508"/>
    </source>
</evidence>
<protein>
    <submittedName>
        <fullName evidence="2">Uncharacterized protein</fullName>
    </submittedName>
</protein>
<reference evidence="2" key="1">
    <citation type="submission" date="2023-08" db="EMBL/GenBank/DDBJ databases">
        <authorList>
            <person name="Alioto T."/>
            <person name="Alioto T."/>
            <person name="Gomez Garrido J."/>
        </authorList>
    </citation>
    <scope>NUCLEOTIDE SEQUENCE</scope>
</reference>
<accession>A0AAV1F2K5</accession>